<comment type="caution">
    <text evidence="2">The sequence shown here is derived from an EMBL/GenBank/DDBJ whole genome shotgun (WGS) entry which is preliminary data.</text>
</comment>
<sequence>MLTIVPTTTEALPDIERIFAQCKAYMRAEGNPHQWRDDYPTAKVVAADIEAGTALMCLDGDEVVGTFALSTYEEAYDRITEGAWRFVESYVVIHRLATKSGRGVGRFVLQWLQQHYAYVRLDTHECNRTMQHLLTQYGFVRCGHVHYPGYSGLAFEWHR</sequence>
<proteinExistence type="predicted"/>
<reference evidence="2" key="2">
    <citation type="submission" date="2021-04" db="EMBL/GenBank/DDBJ databases">
        <authorList>
            <person name="Gilroy R."/>
        </authorList>
    </citation>
    <scope>NUCLEOTIDE SEQUENCE</scope>
    <source>
        <strain evidence="2">378</strain>
    </source>
</reference>
<dbReference type="AlphaFoldDB" id="A0A948WZ70"/>
<dbReference type="SUPFAM" id="SSF55729">
    <property type="entry name" value="Acyl-CoA N-acyltransferases (Nat)"/>
    <property type="match status" value="1"/>
</dbReference>
<dbReference type="InterPro" id="IPR000182">
    <property type="entry name" value="GNAT_dom"/>
</dbReference>
<organism evidence="2 3">
    <name type="scientific">Candidatus Anaerobiospirillum pullicola</name>
    <dbReference type="NCBI Taxonomy" id="2838451"/>
    <lineage>
        <taxon>Bacteria</taxon>
        <taxon>Pseudomonadati</taxon>
        <taxon>Pseudomonadota</taxon>
        <taxon>Gammaproteobacteria</taxon>
        <taxon>Aeromonadales</taxon>
        <taxon>Succinivibrionaceae</taxon>
        <taxon>Anaerobiospirillum</taxon>
    </lineage>
</organism>
<reference evidence="2" key="1">
    <citation type="journal article" date="2021" name="PeerJ">
        <title>Extensive microbial diversity within the chicken gut microbiome revealed by metagenomics and culture.</title>
        <authorList>
            <person name="Gilroy R."/>
            <person name="Ravi A."/>
            <person name="Getino M."/>
            <person name="Pursley I."/>
            <person name="Horton D.L."/>
            <person name="Alikhan N.F."/>
            <person name="Baker D."/>
            <person name="Gharbi K."/>
            <person name="Hall N."/>
            <person name="Watson M."/>
            <person name="Adriaenssens E.M."/>
            <person name="Foster-Nyarko E."/>
            <person name="Jarju S."/>
            <person name="Secka A."/>
            <person name="Antonio M."/>
            <person name="Oren A."/>
            <person name="Chaudhuri R.R."/>
            <person name="La Ragione R."/>
            <person name="Hildebrand F."/>
            <person name="Pallen M.J."/>
        </authorList>
    </citation>
    <scope>NUCLEOTIDE SEQUENCE</scope>
    <source>
        <strain evidence="2">378</strain>
    </source>
</reference>
<dbReference type="EMBL" id="JAHLFE010000051">
    <property type="protein sequence ID" value="MBU3843779.1"/>
    <property type="molecule type" value="Genomic_DNA"/>
</dbReference>
<feature type="domain" description="N-acetyltransferase" evidence="1">
    <location>
        <begin position="2"/>
        <end position="159"/>
    </location>
</feature>
<evidence type="ECO:0000259" key="1">
    <source>
        <dbReference type="PROSITE" id="PS51186"/>
    </source>
</evidence>
<dbReference type="InterPro" id="IPR016181">
    <property type="entry name" value="Acyl_CoA_acyltransferase"/>
</dbReference>
<dbReference type="GO" id="GO:0016747">
    <property type="term" value="F:acyltransferase activity, transferring groups other than amino-acyl groups"/>
    <property type="evidence" value="ECO:0007669"/>
    <property type="project" value="InterPro"/>
</dbReference>
<dbReference type="Proteomes" id="UP000733611">
    <property type="component" value="Unassembled WGS sequence"/>
</dbReference>
<dbReference type="Pfam" id="PF00583">
    <property type="entry name" value="Acetyltransf_1"/>
    <property type="match status" value="1"/>
</dbReference>
<protein>
    <submittedName>
        <fullName evidence="2">GNAT family N-acetyltransferase</fullName>
    </submittedName>
</protein>
<accession>A0A948WZ70</accession>
<name>A0A948WZ70_9GAMM</name>
<evidence type="ECO:0000313" key="2">
    <source>
        <dbReference type="EMBL" id="MBU3843779.1"/>
    </source>
</evidence>
<evidence type="ECO:0000313" key="3">
    <source>
        <dbReference type="Proteomes" id="UP000733611"/>
    </source>
</evidence>
<dbReference type="Gene3D" id="3.40.630.30">
    <property type="match status" value="1"/>
</dbReference>
<gene>
    <name evidence="2" type="ORF">H9847_02750</name>
</gene>
<dbReference type="PROSITE" id="PS51186">
    <property type="entry name" value="GNAT"/>
    <property type="match status" value="1"/>
</dbReference>